<proteinExistence type="predicted"/>
<feature type="transmembrane region" description="Helical" evidence="2">
    <location>
        <begin position="295"/>
        <end position="322"/>
    </location>
</feature>
<dbReference type="GeneID" id="106076246"/>
<dbReference type="Proteomes" id="UP001165740">
    <property type="component" value="Chromosome 14"/>
</dbReference>
<keyword evidence="2" id="KW-0812">Transmembrane</keyword>
<evidence type="ECO:0000256" key="1">
    <source>
        <dbReference type="SAM" id="MobiDB-lite"/>
    </source>
</evidence>
<dbReference type="RefSeq" id="XP_055865892.1">
    <property type="nucleotide sequence ID" value="XM_056009917.1"/>
</dbReference>
<gene>
    <name evidence="4 5" type="primary">LOC106076246</name>
</gene>
<evidence type="ECO:0000313" key="3">
    <source>
        <dbReference type="Proteomes" id="UP001165740"/>
    </source>
</evidence>
<dbReference type="AlphaFoldDB" id="A0A9W2YTA8"/>
<reference evidence="4 5" key="1">
    <citation type="submission" date="2025-04" db="UniProtKB">
        <authorList>
            <consortium name="RefSeq"/>
        </authorList>
    </citation>
    <scope>IDENTIFICATION</scope>
</reference>
<protein>
    <submittedName>
        <fullName evidence="4 5">Uncharacterized protein LOC106076246 isoform X1</fullName>
    </submittedName>
</protein>
<sequence length="356" mass="40930">MPFCSNTCRRILTKQKGYFYKTAVNIFASMLLLIISLYLLAYGVFAEEATQTITLTCTSNSEDVLFEEVDNYECKVQLLGNKEGASQSILRGYIKINNTIDFDDKNSLTICNIDVKNKTAAERCYCNNSDCSEIIWNMFALQNDNRKLIKAGWLYNEATEIFSKELRVPHSIKAPRIEDVHFSVNNQDVRKNDRIRISNADSKLYLTLSSDDKEALKLCTLDYDTDDHHMKSGNTIILKPENITIKVKMCGRELGRYNLKILYEDELKKNTFQSYESSTKTLTDDPNKLVRDLCIATLTIVSVGVLTQFIYYVVLAISHILAKRRETKRNRKEKTEKDNKSLKSEHQKLNSKNNTI</sequence>
<dbReference type="RefSeq" id="XP_055865891.1">
    <property type="nucleotide sequence ID" value="XM_056009916.1"/>
</dbReference>
<feature type="transmembrane region" description="Helical" evidence="2">
    <location>
        <begin position="18"/>
        <end position="45"/>
    </location>
</feature>
<keyword evidence="3" id="KW-1185">Reference proteome</keyword>
<evidence type="ECO:0000313" key="5">
    <source>
        <dbReference type="RefSeq" id="XP_055865892.1"/>
    </source>
</evidence>
<keyword evidence="2" id="KW-0472">Membrane</keyword>
<dbReference type="OrthoDB" id="10598088at2759"/>
<feature type="compositionally biased region" description="Basic and acidic residues" evidence="1">
    <location>
        <begin position="333"/>
        <end position="348"/>
    </location>
</feature>
<keyword evidence="2" id="KW-1133">Transmembrane helix</keyword>
<organism evidence="3 4">
    <name type="scientific">Biomphalaria glabrata</name>
    <name type="common">Bloodfluke planorb</name>
    <name type="synonym">Freshwater snail</name>
    <dbReference type="NCBI Taxonomy" id="6526"/>
    <lineage>
        <taxon>Eukaryota</taxon>
        <taxon>Metazoa</taxon>
        <taxon>Spiralia</taxon>
        <taxon>Lophotrochozoa</taxon>
        <taxon>Mollusca</taxon>
        <taxon>Gastropoda</taxon>
        <taxon>Heterobranchia</taxon>
        <taxon>Euthyneura</taxon>
        <taxon>Panpulmonata</taxon>
        <taxon>Hygrophila</taxon>
        <taxon>Lymnaeoidea</taxon>
        <taxon>Planorbidae</taxon>
        <taxon>Biomphalaria</taxon>
    </lineage>
</organism>
<evidence type="ECO:0000256" key="2">
    <source>
        <dbReference type="SAM" id="Phobius"/>
    </source>
</evidence>
<name>A0A9W2YTA8_BIOGL</name>
<accession>A0A9W2YTA8</accession>
<evidence type="ECO:0000313" key="4">
    <source>
        <dbReference type="RefSeq" id="XP_055865891.1"/>
    </source>
</evidence>
<feature type="region of interest" description="Disordered" evidence="1">
    <location>
        <begin position="326"/>
        <end position="356"/>
    </location>
</feature>